<dbReference type="Pfam" id="PF13193">
    <property type="entry name" value="AMP-binding_C"/>
    <property type="match status" value="1"/>
</dbReference>
<accession>A0ABN6MGE5</accession>
<feature type="domain" description="AMP-dependent synthetase/ligase" evidence="1">
    <location>
        <begin position="8"/>
        <end position="372"/>
    </location>
</feature>
<dbReference type="PROSITE" id="PS00455">
    <property type="entry name" value="AMP_BINDING"/>
    <property type="match status" value="1"/>
</dbReference>
<dbReference type="EMBL" id="AP025564">
    <property type="protein sequence ID" value="BDE95701.1"/>
    <property type="molecule type" value="Genomic_DNA"/>
</dbReference>
<reference evidence="3 4" key="1">
    <citation type="submission" date="2022-01" db="EMBL/GenBank/DDBJ databases">
        <title>Novel bile acid biosynthetic pathways are enriched in the microbiome of centenarians.</title>
        <authorList>
            <person name="Sato Y."/>
            <person name="Atarashi K."/>
            <person name="Plichta R.D."/>
            <person name="Arai Y."/>
            <person name="Sasajima S."/>
            <person name="Kearney M.S."/>
            <person name="Suda W."/>
            <person name="Takeshita K."/>
            <person name="Sasaki T."/>
            <person name="Okamoto S."/>
            <person name="Skelly N.A."/>
            <person name="Okamura Y."/>
            <person name="Vlamakis H."/>
            <person name="Li Y."/>
            <person name="Tanoue T."/>
            <person name="Takei H."/>
            <person name="Nittono H."/>
            <person name="Narushima S."/>
            <person name="Irie J."/>
            <person name="Itoh H."/>
            <person name="Moriya K."/>
            <person name="Sugiura Y."/>
            <person name="Suematsu M."/>
            <person name="Moritoki N."/>
            <person name="Shibata S."/>
            <person name="Littman R.D."/>
            <person name="Fischbach A.M."/>
            <person name="Uwamino Y."/>
            <person name="Inoue T."/>
            <person name="Honda A."/>
            <person name="Hattori M."/>
            <person name="Murai T."/>
            <person name="Xavier J.R."/>
            <person name="Hirose N."/>
            <person name="Honda K."/>
        </authorList>
    </citation>
    <scope>NUCLEOTIDE SEQUENCE [LARGE SCALE GENOMIC DNA]</scope>
    <source>
        <strain evidence="3 4">CE91-St30</strain>
    </source>
</reference>
<dbReference type="InterPro" id="IPR045851">
    <property type="entry name" value="AMP-bd_C_sf"/>
</dbReference>
<dbReference type="PANTHER" id="PTHR43767:SF1">
    <property type="entry name" value="NONRIBOSOMAL PEPTIDE SYNTHASE PES1 (EUROFUNG)-RELATED"/>
    <property type="match status" value="1"/>
</dbReference>
<dbReference type="InterPro" id="IPR050237">
    <property type="entry name" value="ATP-dep_AMP-bd_enzyme"/>
</dbReference>
<dbReference type="InterPro" id="IPR000873">
    <property type="entry name" value="AMP-dep_synth/lig_dom"/>
</dbReference>
<dbReference type="Proteomes" id="UP001320544">
    <property type="component" value="Chromosome"/>
</dbReference>
<protein>
    <submittedName>
        <fullName evidence="3">Acyl-CoA synthetase</fullName>
    </submittedName>
</protein>
<proteinExistence type="predicted"/>
<dbReference type="InterPro" id="IPR042099">
    <property type="entry name" value="ANL_N_sf"/>
</dbReference>
<dbReference type="Pfam" id="PF00501">
    <property type="entry name" value="AMP-binding"/>
    <property type="match status" value="1"/>
</dbReference>
<evidence type="ECO:0000259" key="1">
    <source>
        <dbReference type="Pfam" id="PF00501"/>
    </source>
</evidence>
<evidence type="ECO:0000313" key="3">
    <source>
        <dbReference type="EMBL" id="BDE95701.1"/>
    </source>
</evidence>
<keyword evidence="4" id="KW-1185">Reference proteome</keyword>
<gene>
    <name evidence="3" type="ORF">CE91St30_10340</name>
</gene>
<sequence length="517" mass="56028">MINLVDILDESARAHPDKVAVRFKGRSFTYACVKDRVDRLAGALASRGVEKGDHIAVISPNSSTCIELVFACARLGAVCEQYNIRLSALNTARLLAQSEAEIVFFAPAAYAAMCECLGEVGRPLQVVLLEQGAFCDDAVLFEDMIAEAEPRLKTADVAASDDAVMLYTSGTTGLPRGVLLSHGALLTRIEIDAREQRFVHDDVLLCVLPLFHVTSVCVYVTLFVGGELVIAESRKAPDIVADIERYGITRTGLVPFIMRGLVDYVEESAGAVDLGGLRYIVYGGEPVSPVLLKRCRRYLGCGLMQGYGMTETASAIAMLTPEQHGDDRLLSTVGKAVGGMELKVVDESGSPCPNGTPGEVAVRTKTLMTGYYRDDERTAEVVRDGWYLTGDIGFLDDEGYLSVIDRKSNMIISGGENVYPIEVADCIRNMGDAVLDVAVVGIPDEHWGESLAAFVVRAEDSPLKAADVVAHCARELGGYKKPSKVLFVDDLARNASGKIPKTHMEDLKRQLLKQQRD</sequence>
<dbReference type="Gene3D" id="3.30.300.30">
    <property type="match status" value="1"/>
</dbReference>
<feature type="domain" description="AMP-binding enzyme C-terminal" evidence="2">
    <location>
        <begin position="432"/>
        <end position="498"/>
    </location>
</feature>
<name>A0ABN6MGE5_9ACTN</name>
<dbReference type="InterPro" id="IPR025110">
    <property type="entry name" value="AMP-bd_C"/>
</dbReference>
<organism evidence="3 4">
    <name type="scientific">Raoultibacter timonensis</name>
    <dbReference type="NCBI Taxonomy" id="1907662"/>
    <lineage>
        <taxon>Bacteria</taxon>
        <taxon>Bacillati</taxon>
        <taxon>Actinomycetota</taxon>
        <taxon>Coriobacteriia</taxon>
        <taxon>Eggerthellales</taxon>
        <taxon>Eggerthellaceae</taxon>
        <taxon>Raoultibacter</taxon>
    </lineage>
</organism>
<dbReference type="InterPro" id="IPR020845">
    <property type="entry name" value="AMP-binding_CS"/>
</dbReference>
<dbReference type="PANTHER" id="PTHR43767">
    <property type="entry name" value="LONG-CHAIN-FATTY-ACID--COA LIGASE"/>
    <property type="match status" value="1"/>
</dbReference>
<dbReference type="SUPFAM" id="SSF56801">
    <property type="entry name" value="Acetyl-CoA synthetase-like"/>
    <property type="match status" value="1"/>
</dbReference>
<evidence type="ECO:0000259" key="2">
    <source>
        <dbReference type="Pfam" id="PF13193"/>
    </source>
</evidence>
<dbReference type="RefSeq" id="WP_244411992.1">
    <property type="nucleotide sequence ID" value="NZ_AP025564.1"/>
</dbReference>
<dbReference type="Gene3D" id="3.40.50.12780">
    <property type="entry name" value="N-terminal domain of ligase-like"/>
    <property type="match status" value="1"/>
</dbReference>
<evidence type="ECO:0000313" key="4">
    <source>
        <dbReference type="Proteomes" id="UP001320544"/>
    </source>
</evidence>